<dbReference type="OrthoDB" id="5853397at2759"/>
<dbReference type="GO" id="GO:0005634">
    <property type="term" value="C:nucleus"/>
    <property type="evidence" value="ECO:0007669"/>
    <property type="project" value="UniProtKB-SubCell"/>
</dbReference>
<dbReference type="GO" id="GO:0000956">
    <property type="term" value="P:nuclear-transcribed mRNA catabolic process"/>
    <property type="evidence" value="ECO:0007669"/>
    <property type="project" value="TreeGrafter"/>
</dbReference>
<dbReference type="GO" id="GO:0000166">
    <property type="term" value="F:nucleotide binding"/>
    <property type="evidence" value="ECO:0007669"/>
    <property type="project" value="UniProtKB-KW"/>
</dbReference>
<dbReference type="AlphaFoldDB" id="A0A2G5T7W0"/>
<keyword evidence="2" id="KW-0540">Nuclease</keyword>
<comment type="similarity">
    <text evidence="1 2">Belongs to the DXO/Dom3Z family.</text>
</comment>
<dbReference type="GO" id="GO:0110155">
    <property type="term" value="P:NAD-cap decapping"/>
    <property type="evidence" value="ECO:0007669"/>
    <property type="project" value="TreeGrafter"/>
</dbReference>
<dbReference type="Proteomes" id="UP000230233">
    <property type="component" value="Chromosome V"/>
</dbReference>
<dbReference type="InterPro" id="IPR039039">
    <property type="entry name" value="RAI1-like_fam"/>
</dbReference>
<keyword evidence="2" id="KW-0378">Hydrolase</keyword>
<dbReference type="GO" id="GO:0034353">
    <property type="term" value="F:mRNA 5'-diphosphatase activity"/>
    <property type="evidence" value="ECO:0007669"/>
    <property type="project" value="TreeGrafter"/>
</dbReference>
<dbReference type="PANTHER" id="PTHR12395">
    <property type="entry name" value="DOM-3 RELATED"/>
    <property type="match status" value="1"/>
</dbReference>
<proteinExistence type="inferred from homology"/>
<keyword evidence="2" id="KW-0694">RNA-binding</keyword>
<name>A0A2G5T7W0_9PELO</name>
<dbReference type="GO" id="GO:0004518">
    <property type="term" value="F:nuclease activity"/>
    <property type="evidence" value="ECO:0007669"/>
    <property type="project" value="UniProtKB-KW"/>
</dbReference>
<keyword evidence="5" id="KW-1185">Reference proteome</keyword>
<reference evidence="5" key="1">
    <citation type="submission" date="2017-10" db="EMBL/GenBank/DDBJ databases">
        <title>Rapid genome shrinkage in a self-fertile nematode reveals novel sperm competition proteins.</title>
        <authorList>
            <person name="Yin D."/>
            <person name="Schwarz E.M."/>
            <person name="Thomas C.G."/>
            <person name="Felde R.L."/>
            <person name="Korf I.F."/>
            <person name="Cutter A.D."/>
            <person name="Schartner C.M."/>
            <person name="Ralston E.J."/>
            <person name="Meyer B.J."/>
            <person name="Haag E.S."/>
        </authorList>
    </citation>
    <scope>NUCLEOTIDE SEQUENCE [LARGE SCALE GENOMIC DNA]</scope>
    <source>
        <strain evidence="5">JU1422</strain>
    </source>
</reference>
<comment type="function">
    <text evidence="2">Decapping enzyme for NAD-capped RNAs: specifically hydrolyzes the nicotinamide adenine dinucleotide (NAD) cap from a subset of RNAs by removing the entire NAD moiety from the 5'-end of an NAD-capped RNA.</text>
</comment>
<dbReference type="GO" id="GO:0046872">
    <property type="term" value="F:metal ion binding"/>
    <property type="evidence" value="ECO:0007669"/>
    <property type="project" value="UniProtKB-KW"/>
</dbReference>
<keyword evidence="2" id="KW-0547">Nucleotide-binding</keyword>
<dbReference type="EMBL" id="PDUG01000005">
    <property type="protein sequence ID" value="PIC23176.1"/>
    <property type="molecule type" value="Genomic_DNA"/>
</dbReference>
<feature type="domain" description="RAI1-like" evidence="3">
    <location>
        <begin position="28"/>
        <end position="292"/>
    </location>
</feature>
<dbReference type="EC" id="3.6.1.-" evidence="2"/>
<dbReference type="Pfam" id="PF08652">
    <property type="entry name" value="RAI1"/>
    <property type="match status" value="1"/>
</dbReference>
<comment type="cofactor">
    <cofactor evidence="2">
        <name>a divalent metal cation</name>
        <dbReference type="ChEBI" id="CHEBI:60240"/>
    </cofactor>
</comment>
<dbReference type="GO" id="GO:0003723">
    <property type="term" value="F:RNA binding"/>
    <property type="evidence" value="ECO:0007669"/>
    <property type="project" value="UniProtKB-KW"/>
</dbReference>
<keyword evidence="2" id="KW-0539">Nucleus</keyword>
<evidence type="ECO:0000259" key="3">
    <source>
        <dbReference type="Pfam" id="PF08652"/>
    </source>
</evidence>
<evidence type="ECO:0000313" key="5">
    <source>
        <dbReference type="Proteomes" id="UP000230233"/>
    </source>
</evidence>
<evidence type="ECO:0000256" key="2">
    <source>
        <dbReference type="RuleBase" id="RU367113"/>
    </source>
</evidence>
<gene>
    <name evidence="4" type="primary">Cni-C37H5.14</name>
    <name evidence="4" type="synonym">Cnig_chr_V.g16964</name>
    <name evidence="4" type="ORF">B9Z55_016964</name>
</gene>
<protein>
    <recommendedName>
        <fullName evidence="2">Decapping nuclease</fullName>
        <ecNumber evidence="2">3.6.1.-</ecNumber>
    </recommendedName>
</protein>
<evidence type="ECO:0000313" key="4">
    <source>
        <dbReference type="EMBL" id="PIC23176.1"/>
    </source>
</evidence>
<organism evidence="4 5">
    <name type="scientific">Caenorhabditis nigoni</name>
    <dbReference type="NCBI Taxonomy" id="1611254"/>
    <lineage>
        <taxon>Eukaryota</taxon>
        <taxon>Metazoa</taxon>
        <taxon>Ecdysozoa</taxon>
        <taxon>Nematoda</taxon>
        <taxon>Chromadorea</taxon>
        <taxon>Rhabditida</taxon>
        <taxon>Rhabditina</taxon>
        <taxon>Rhabditomorpha</taxon>
        <taxon>Rhabditoidea</taxon>
        <taxon>Rhabditidae</taxon>
        <taxon>Peloderinae</taxon>
        <taxon>Caenorhabditis</taxon>
    </lineage>
</organism>
<evidence type="ECO:0000256" key="1">
    <source>
        <dbReference type="ARBA" id="ARBA00006562"/>
    </source>
</evidence>
<dbReference type="GO" id="GO:0005829">
    <property type="term" value="C:cytosol"/>
    <property type="evidence" value="ECO:0007669"/>
    <property type="project" value="TreeGrafter"/>
</dbReference>
<dbReference type="PANTHER" id="PTHR12395:SF26">
    <property type="entry name" value="DECAPPING NUCLEASE"/>
    <property type="match status" value="1"/>
</dbReference>
<accession>A0A2G5T7W0</accession>
<sequence length="315" mass="36445">MTTTFRAESVGDYWTSCENRWNIELGRHRNKRLFYNPCVIGMSLEEGYAHFENEHGNEKLEGILAFIMKTSRSSIPLKELLQTDFVCRRGLLRNIAINQHSSNYISFFGVRQRGVIFLCEDKAFGGLPDKLRRAMYYSLKFEQLMTLPQSRHVTASKTQETKTVIQASFEKEGAEPVRVFYAAEVDCLDPAGNPVEFKTISKPLETGWDKNRTMAWYMQCALANVKTVVVGERQRVSLRNIKILETEMIYANRNHSWSRESCFEHIHTTLSFVKHHLTHDGMSLKFTAINGTNYVSTTPYGEYIVPQNFLRHFPF</sequence>
<keyword evidence="2" id="KW-0479">Metal-binding</keyword>
<comment type="subcellular location">
    <subcellularLocation>
        <location evidence="2">Nucleus</location>
    </subcellularLocation>
</comment>
<comment type="caution">
    <text evidence="4">The sequence shown here is derived from an EMBL/GenBank/DDBJ whole genome shotgun (WGS) entry which is preliminary data.</text>
</comment>
<dbReference type="InterPro" id="IPR013961">
    <property type="entry name" value="RAI1"/>
</dbReference>
<dbReference type="STRING" id="1611254.A0A2G5T7W0"/>